<sequence>MPIVSLPISCVCIAGRSWLPREPKKPGQLKIHRKGTSLLLRFVKLKPAPEENAMDVDATNGAVDYPPTINIQNEVVRFQYSHNDDTPWFILLDIVTARSSKDMIPFRTGTERLGTTTFACIVGISSSTPEERRKILVHIGTCLTLNASSSLKAGVANDLYQQALQRQTEAPSILNFAVPTSVGLDHMCQIHPEQMNLRNARHTTASHHDIPMTVHQPVIQGVQYTDDANITDISPPHPHHHWNVFPILVAEEWSLLIIIQYFHMPSEARQFDSEGFIILPASCAESISRSAAEHLMETYTSPVSQNNGPARNELHFPINALSPPVATEGWQSGDHVLHYFTQILENLASCAARLREPTSAEELLLMWDSTSLDYVRPMIASSIIVYT</sequence>
<reference evidence="1 2" key="1">
    <citation type="journal article" date="2016" name="Mol. Biol. Evol.">
        <title>Comparative Genomics of Early-Diverging Mushroom-Forming Fungi Provides Insights into the Origins of Lignocellulose Decay Capabilities.</title>
        <authorList>
            <person name="Nagy L.G."/>
            <person name="Riley R."/>
            <person name="Tritt A."/>
            <person name="Adam C."/>
            <person name="Daum C."/>
            <person name="Floudas D."/>
            <person name="Sun H."/>
            <person name="Yadav J.S."/>
            <person name="Pangilinan J."/>
            <person name="Larsson K.H."/>
            <person name="Matsuura K."/>
            <person name="Barry K."/>
            <person name="Labutti K."/>
            <person name="Kuo R."/>
            <person name="Ohm R.A."/>
            <person name="Bhattacharya S.S."/>
            <person name="Shirouzu T."/>
            <person name="Yoshinaga Y."/>
            <person name="Martin F.M."/>
            <person name="Grigoriev I.V."/>
            <person name="Hibbett D.S."/>
        </authorList>
    </citation>
    <scope>NUCLEOTIDE SEQUENCE [LARGE SCALE GENOMIC DNA]</scope>
    <source>
        <strain evidence="1 2">CBS 109695</strain>
    </source>
</reference>
<dbReference type="AlphaFoldDB" id="A0A166SGC3"/>
<keyword evidence="2" id="KW-1185">Reference proteome</keyword>
<dbReference type="EMBL" id="KV417498">
    <property type="protein sequence ID" value="KZP29417.1"/>
    <property type="molecule type" value="Genomic_DNA"/>
</dbReference>
<gene>
    <name evidence="1" type="ORF">FIBSPDRAFT_884854</name>
</gene>
<evidence type="ECO:0000313" key="1">
    <source>
        <dbReference type="EMBL" id="KZP29417.1"/>
    </source>
</evidence>
<evidence type="ECO:0000313" key="2">
    <source>
        <dbReference type="Proteomes" id="UP000076532"/>
    </source>
</evidence>
<accession>A0A166SGC3</accession>
<name>A0A166SGC3_9AGAM</name>
<protein>
    <submittedName>
        <fullName evidence="1">Uncharacterized protein</fullName>
    </submittedName>
</protein>
<dbReference type="Proteomes" id="UP000076532">
    <property type="component" value="Unassembled WGS sequence"/>
</dbReference>
<organism evidence="1 2">
    <name type="scientific">Athelia psychrophila</name>
    <dbReference type="NCBI Taxonomy" id="1759441"/>
    <lineage>
        <taxon>Eukaryota</taxon>
        <taxon>Fungi</taxon>
        <taxon>Dikarya</taxon>
        <taxon>Basidiomycota</taxon>
        <taxon>Agaricomycotina</taxon>
        <taxon>Agaricomycetes</taxon>
        <taxon>Agaricomycetidae</taxon>
        <taxon>Atheliales</taxon>
        <taxon>Atheliaceae</taxon>
        <taxon>Athelia</taxon>
    </lineage>
</organism>
<proteinExistence type="predicted"/>